<proteinExistence type="predicted"/>
<dbReference type="AlphaFoldDB" id="A0A7J6AXC4"/>
<name>A0A7J6AXC4_AMEME</name>
<protein>
    <submittedName>
        <fullName evidence="2">Uncharacterized protein</fullName>
    </submittedName>
</protein>
<keyword evidence="3" id="KW-1185">Reference proteome</keyword>
<keyword evidence="1" id="KW-0732">Signal</keyword>
<gene>
    <name evidence="2" type="ORF">AMELA_G00088050</name>
</gene>
<sequence length="95" mass="10787">MDPYALDSSLLHWILIQWLSAQAKLVIKGAPAWFDLNDGPLWTALATETWLSGLLEGETSMQEVLHRYLLEIHIPTDHQSHHCSSRTTHRPQSSS</sequence>
<feature type="chain" id="PRO_5029818278" evidence="1">
    <location>
        <begin position="24"/>
        <end position="95"/>
    </location>
</feature>
<organism evidence="2 3">
    <name type="scientific">Ameiurus melas</name>
    <name type="common">Black bullhead</name>
    <name type="synonym">Silurus melas</name>
    <dbReference type="NCBI Taxonomy" id="219545"/>
    <lineage>
        <taxon>Eukaryota</taxon>
        <taxon>Metazoa</taxon>
        <taxon>Chordata</taxon>
        <taxon>Craniata</taxon>
        <taxon>Vertebrata</taxon>
        <taxon>Euteleostomi</taxon>
        <taxon>Actinopterygii</taxon>
        <taxon>Neopterygii</taxon>
        <taxon>Teleostei</taxon>
        <taxon>Ostariophysi</taxon>
        <taxon>Siluriformes</taxon>
        <taxon>Ictaluridae</taxon>
        <taxon>Ameiurus</taxon>
    </lineage>
</organism>
<evidence type="ECO:0000256" key="1">
    <source>
        <dbReference type="SAM" id="SignalP"/>
    </source>
</evidence>
<dbReference type="EMBL" id="JAAGNN010000007">
    <property type="protein sequence ID" value="KAF4086759.1"/>
    <property type="molecule type" value="Genomic_DNA"/>
</dbReference>
<evidence type="ECO:0000313" key="3">
    <source>
        <dbReference type="Proteomes" id="UP000593565"/>
    </source>
</evidence>
<accession>A0A7J6AXC4</accession>
<feature type="signal peptide" evidence="1">
    <location>
        <begin position="1"/>
        <end position="23"/>
    </location>
</feature>
<comment type="caution">
    <text evidence="2">The sequence shown here is derived from an EMBL/GenBank/DDBJ whole genome shotgun (WGS) entry which is preliminary data.</text>
</comment>
<dbReference type="Proteomes" id="UP000593565">
    <property type="component" value="Unassembled WGS sequence"/>
</dbReference>
<reference evidence="2 3" key="1">
    <citation type="submission" date="2020-02" db="EMBL/GenBank/DDBJ databases">
        <title>A chromosome-scale genome assembly of the black bullhead catfish (Ameiurus melas).</title>
        <authorList>
            <person name="Wen M."/>
            <person name="Zham M."/>
            <person name="Cabau C."/>
            <person name="Klopp C."/>
            <person name="Donnadieu C."/>
            <person name="Roques C."/>
            <person name="Bouchez O."/>
            <person name="Lampietro C."/>
            <person name="Jouanno E."/>
            <person name="Herpin A."/>
            <person name="Louis A."/>
            <person name="Berthelot C."/>
            <person name="Parey E."/>
            <person name="Roest-Crollius H."/>
            <person name="Braasch I."/>
            <person name="Postlethwait J."/>
            <person name="Robinson-Rechavi M."/>
            <person name="Echchiki A."/>
            <person name="Begum T."/>
            <person name="Montfort J."/>
            <person name="Schartl M."/>
            <person name="Bobe J."/>
            <person name="Guiguen Y."/>
        </authorList>
    </citation>
    <scope>NUCLEOTIDE SEQUENCE [LARGE SCALE GENOMIC DNA]</scope>
    <source>
        <strain evidence="2">M_S1</strain>
        <tissue evidence="2">Blood</tissue>
    </source>
</reference>
<evidence type="ECO:0000313" key="2">
    <source>
        <dbReference type="EMBL" id="KAF4086759.1"/>
    </source>
</evidence>